<accession>D4E9Z5</accession>
<reference evidence="1 2" key="1">
    <citation type="submission" date="2010-01" db="EMBL/GenBank/DDBJ databases">
        <authorList>
            <person name="Muzny D."/>
            <person name="Qin X."/>
            <person name="Deng J."/>
            <person name="Jiang H."/>
            <person name="Liu Y."/>
            <person name="Qu J."/>
            <person name="Song X.-Z."/>
            <person name="Zhang L."/>
            <person name="Thornton R."/>
            <person name="Coyle M."/>
            <person name="Francisco L."/>
            <person name="Jackson L."/>
            <person name="Javaid M."/>
            <person name="Korchina V."/>
            <person name="Kovar C."/>
            <person name="Mata R."/>
            <person name="Mathew T."/>
            <person name="Ngo R."/>
            <person name="Nguyen L."/>
            <person name="Nguyen N."/>
            <person name="Okwuonu G."/>
            <person name="Ongeri F."/>
            <person name="Pham C."/>
            <person name="Simmons D."/>
            <person name="Wilczek-Boney K."/>
            <person name="Hale W."/>
            <person name="Jakkamsetti A."/>
            <person name="Pham P."/>
            <person name="Ruth R."/>
            <person name="San Lucas F."/>
            <person name="Warren J."/>
            <person name="Zhang J."/>
            <person name="Zhao Z."/>
            <person name="Zhou C."/>
            <person name="Zhu D."/>
            <person name="Lee S."/>
            <person name="Bess C."/>
            <person name="Blankenburg K."/>
            <person name="Forbes L."/>
            <person name="Fu Q."/>
            <person name="Gubbala S."/>
            <person name="Hirani K."/>
            <person name="Jayaseelan J.C."/>
            <person name="Lara F."/>
            <person name="Munidasa M."/>
            <person name="Palculict T."/>
            <person name="Patil S."/>
            <person name="Pu L.-L."/>
            <person name="Saada N."/>
            <person name="Tang L."/>
            <person name="Weissenberger G."/>
            <person name="Zhu Y."/>
            <person name="Hemphill L."/>
            <person name="Shang Y."/>
            <person name="Youmans B."/>
            <person name="Ayvaz T."/>
            <person name="Ross M."/>
            <person name="Santibanez J."/>
            <person name="Aqrawi P."/>
            <person name="Gross S."/>
            <person name="Joshi V."/>
            <person name="Fowler G."/>
            <person name="Nazareth L."/>
            <person name="Reid J."/>
            <person name="Worley K."/>
            <person name="Petrosino J."/>
            <person name="Highlander S."/>
            <person name="Gibbs R."/>
        </authorList>
    </citation>
    <scope>NUCLEOTIDE SEQUENCE [LARGE SCALE GENOMIC DNA]</scope>
    <source>
        <strain evidence="1 2">DSM 4582</strain>
    </source>
</reference>
<proteinExistence type="predicted"/>
<organism evidence="1 2">
    <name type="scientific">Serratia odorifera DSM 4582</name>
    <dbReference type="NCBI Taxonomy" id="667129"/>
    <lineage>
        <taxon>Bacteria</taxon>
        <taxon>Pseudomonadati</taxon>
        <taxon>Pseudomonadota</taxon>
        <taxon>Gammaproteobacteria</taxon>
        <taxon>Enterobacterales</taxon>
        <taxon>Yersiniaceae</taxon>
        <taxon>Serratia</taxon>
    </lineage>
</organism>
<name>D4E9Z5_SEROD</name>
<gene>
    <name evidence="1" type="ORF">HMPREF0758_4995</name>
</gene>
<evidence type="ECO:0000313" key="2">
    <source>
        <dbReference type="Proteomes" id="UP000005723"/>
    </source>
</evidence>
<dbReference type="AlphaFoldDB" id="D4E9Z5"/>
<protein>
    <submittedName>
        <fullName evidence="1">Uncharacterized protein</fullName>
    </submittedName>
</protein>
<dbReference type="EMBL" id="ADBY01000079">
    <property type="protein sequence ID" value="EFE93353.1"/>
    <property type="molecule type" value="Genomic_DNA"/>
</dbReference>
<dbReference type="HOGENOM" id="CLU_930330_0_0_6"/>
<comment type="caution">
    <text evidence="1">The sequence shown here is derived from an EMBL/GenBank/DDBJ whole genome shotgun (WGS) entry which is preliminary data.</text>
</comment>
<sequence>MTMADSKKVNLDELKTEFGPLQVPSETHFSQMIDVAALSFQAGPGLAGGAPAVGEEGVDVGGVTPLYVKVLGGMQATADGVALHVAATGGLALDSNNCLTAPVAPKGGLHNDGGFAVQATPPLTVGLEVSVAIDPHQGMACSAAGLALQVDATTLETDADGLRVKCQLAGGMTIKDTGELVLDLDIILGRGCIRVQHGRAYICLPKTAVAAIAKTMIFINSMYVGEIRKNGEITYVKTVRDVPLTGYWVVETKQWVQKGDCIDVRGPTDKDILFEHTVTDRESAPVGRLVQISPVTIKV</sequence>
<dbReference type="Proteomes" id="UP000005723">
    <property type="component" value="Unassembled WGS sequence"/>
</dbReference>
<evidence type="ECO:0000313" key="1">
    <source>
        <dbReference type="EMBL" id="EFE93353.1"/>
    </source>
</evidence>
<dbReference type="STRING" id="667129.HMPREF0758_4995"/>
<keyword evidence="2" id="KW-1185">Reference proteome</keyword>